<dbReference type="InterPro" id="IPR009783">
    <property type="entry name" value="DUF1348"/>
</dbReference>
<accession>A0A1Y2ED02</accession>
<dbReference type="EMBL" id="MCGR01000056">
    <property type="protein sequence ID" value="ORY69451.1"/>
    <property type="molecule type" value="Genomic_DNA"/>
</dbReference>
<dbReference type="PANTHER" id="PTHR31757">
    <property type="entry name" value="SLL0781 PROTEIN"/>
    <property type="match status" value="1"/>
</dbReference>
<dbReference type="InParanoid" id="A0A1Y2ED02"/>
<proteinExistence type="predicted"/>
<sequence>MIRAARSLRATATVWSPRALSTMPALAPPFTFETATAKVKKAQDLWNSMDPERVSLAYTECSIWRNRDQFFQGRKAIVDFLSAKWEKETNYCLRKQLHCFMDNRIAVNFWYEYYDTGLSSWRRTYGLEHWNFDAEGLMSKRHCSANEISIKEEDRWFKEGVDPDSIVIHDVDG</sequence>
<reference evidence="1 2" key="1">
    <citation type="submission" date="2016-07" db="EMBL/GenBank/DDBJ databases">
        <title>Pervasive Adenine N6-methylation of Active Genes in Fungi.</title>
        <authorList>
            <consortium name="DOE Joint Genome Institute"/>
            <person name="Mondo S.J."/>
            <person name="Dannebaum R.O."/>
            <person name="Kuo R.C."/>
            <person name="Labutti K."/>
            <person name="Haridas S."/>
            <person name="Kuo A."/>
            <person name="Salamov A."/>
            <person name="Ahrendt S.R."/>
            <person name="Lipzen A."/>
            <person name="Sullivan W."/>
            <person name="Andreopoulos W.B."/>
            <person name="Clum A."/>
            <person name="Lindquist E."/>
            <person name="Daum C."/>
            <person name="Ramamoorthy G.K."/>
            <person name="Gryganskyi A."/>
            <person name="Culley D."/>
            <person name="Magnuson J.K."/>
            <person name="James T.Y."/>
            <person name="O'Malley M.A."/>
            <person name="Stajich J.E."/>
            <person name="Spatafora J.W."/>
            <person name="Visel A."/>
            <person name="Grigoriev I.V."/>
        </authorList>
    </citation>
    <scope>NUCLEOTIDE SEQUENCE [LARGE SCALE GENOMIC DNA]</scope>
    <source>
        <strain evidence="1 2">62-1032</strain>
    </source>
</reference>
<dbReference type="Proteomes" id="UP000193467">
    <property type="component" value="Unassembled WGS sequence"/>
</dbReference>
<evidence type="ECO:0000313" key="1">
    <source>
        <dbReference type="EMBL" id="ORY69451.1"/>
    </source>
</evidence>
<dbReference type="STRING" id="106004.A0A1Y2ED02"/>
<gene>
    <name evidence="1" type="ORF">BCR35DRAFT_308041</name>
</gene>
<dbReference type="SUPFAM" id="SSF54427">
    <property type="entry name" value="NTF2-like"/>
    <property type="match status" value="1"/>
</dbReference>
<keyword evidence="2" id="KW-1185">Reference proteome</keyword>
<dbReference type="Gene3D" id="3.10.450.50">
    <property type="match status" value="1"/>
</dbReference>
<dbReference type="OrthoDB" id="14527at2759"/>
<dbReference type="AlphaFoldDB" id="A0A1Y2ED02"/>
<evidence type="ECO:0008006" key="3">
    <source>
        <dbReference type="Google" id="ProtNLM"/>
    </source>
</evidence>
<dbReference type="InterPro" id="IPR032710">
    <property type="entry name" value="NTF2-like_dom_sf"/>
</dbReference>
<dbReference type="PANTHER" id="PTHR31757:SF0">
    <property type="entry name" value="SLL0781 PROTEIN"/>
    <property type="match status" value="1"/>
</dbReference>
<organism evidence="1 2">
    <name type="scientific">Leucosporidium creatinivorum</name>
    <dbReference type="NCBI Taxonomy" id="106004"/>
    <lineage>
        <taxon>Eukaryota</taxon>
        <taxon>Fungi</taxon>
        <taxon>Dikarya</taxon>
        <taxon>Basidiomycota</taxon>
        <taxon>Pucciniomycotina</taxon>
        <taxon>Microbotryomycetes</taxon>
        <taxon>Leucosporidiales</taxon>
        <taxon>Leucosporidium</taxon>
    </lineage>
</organism>
<name>A0A1Y2ED02_9BASI</name>
<dbReference type="Pfam" id="PF07080">
    <property type="entry name" value="DUF1348"/>
    <property type="match status" value="1"/>
</dbReference>
<comment type="caution">
    <text evidence="1">The sequence shown here is derived from an EMBL/GenBank/DDBJ whole genome shotgun (WGS) entry which is preliminary data.</text>
</comment>
<protein>
    <recommendedName>
        <fullName evidence="3">DUF1348-domain-containing protein</fullName>
    </recommendedName>
</protein>
<evidence type="ECO:0000313" key="2">
    <source>
        <dbReference type="Proteomes" id="UP000193467"/>
    </source>
</evidence>